<sequence length="171" mass="19277">MPPSVRARVTAKAKQGPCESCPEDILKGERYVTVTQTFGKSQAGKTKYKATKVHFVCLAKWLICDDLRYRTRKKEKGGRPEGTGLQLSEASKKERRHLVRTRARLMRLVLATEDEGRITVLGERIGFVQEQITALGGPLNENLMHRDINLRKALSAKLRQVGLHDLPMEQA</sequence>
<reference evidence="1" key="1">
    <citation type="journal article" date="2015" name="Nature">
        <title>Complex archaea that bridge the gap between prokaryotes and eukaryotes.</title>
        <authorList>
            <person name="Spang A."/>
            <person name="Saw J.H."/>
            <person name="Jorgensen S.L."/>
            <person name="Zaremba-Niedzwiedzka K."/>
            <person name="Martijn J."/>
            <person name="Lind A.E."/>
            <person name="van Eijk R."/>
            <person name="Schleper C."/>
            <person name="Guy L."/>
            <person name="Ettema T.J."/>
        </authorList>
    </citation>
    <scope>NUCLEOTIDE SEQUENCE</scope>
</reference>
<proteinExistence type="predicted"/>
<evidence type="ECO:0000313" key="1">
    <source>
        <dbReference type="EMBL" id="KKN26344.1"/>
    </source>
</evidence>
<accession>A0A0F9P8E4</accession>
<dbReference type="AlphaFoldDB" id="A0A0F9P8E4"/>
<organism evidence="1">
    <name type="scientific">marine sediment metagenome</name>
    <dbReference type="NCBI Taxonomy" id="412755"/>
    <lineage>
        <taxon>unclassified sequences</taxon>
        <taxon>metagenomes</taxon>
        <taxon>ecological metagenomes</taxon>
    </lineage>
</organism>
<name>A0A0F9P8E4_9ZZZZ</name>
<gene>
    <name evidence="1" type="ORF">LCGC14_0875580</name>
</gene>
<comment type="caution">
    <text evidence="1">The sequence shown here is derived from an EMBL/GenBank/DDBJ whole genome shotgun (WGS) entry which is preliminary data.</text>
</comment>
<dbReference type="EMBL" id="LAZR01002726">
    <property type="protein sequence ID" value="KKN26344.1"/>
    <property type="molecule type" value="Genomic_DNA"/>
</dbReference>
<protein>
    <submittedName>
        <fullName evidence="1">Uncharacterized protein</fullName>
    </submittedName>
</protein>